<dbReference type="Proteomes" id="UP000683360">
    <property type="component" value="Unassembled WGS sequence"/>
</dbReference>
<organism evidence="2 3">
    <name type="scientific">Mytilus edulis</name>
    <name type="common">Blue mussel</name>
    <dbReference type="NCBI Taxonomy" id="6550"/>
    <lineage>
        <taxon>Eukaryota</taxon>
        <taxon>Metazoa</taxon>
        <taxon>Spiralia</taxon>
        <taxon>Lophotrochozoa</taxon>
        <taxon>Mollusca</taxon>
        <taxon>Bivalvia</taxon>
        <taxon>Autobranchia</taxon>
        <taxon>Pteriomorphia</taxon>
        <taxon>Mytilida</taxon>
        <taxon>Mytiloidea</taxon>
        <taxon>Mytilidae</taxon>
        <taxon>Mytilinae</taxon>
        <taxon>Mytilus</taxon>
    </lineage>
</organism>
<accession>A0A8S3S657</accession>
<proteinExistence type="predicted"/>
<dbReference type="OrthoDB" id="6176033at2759"/>
<evidence type="ECO:0000313" key="3">
    <source>
        <dbReference type="Proteomes" id="UP000683360"/>
    </source>
</evidence>
<dbReference type="EMBL" id="CAJPWZ010001422">
    <property type="protein sequence ID" value="CAG2214766.1"/>
    <property type="molecule type" value="Genomic_DNA"/>
</dbReference>
<gene>
    <name evidence="2" type="ORF">MEDL_28560</name>
</gene>
<evidence type="ECO:0000256" key="1">
    <source>
        <dbReference type="SAM" id="MobiDB-lite"/>
    </source>
</evidence>
<evidence type="ECO:0000313" key="2">
    <source>
        <dbReference type="EMBL" id="CAG2214766.1"/>
    </source>
</evidence>
<reference evidence="2" key="1">
    <citation type="submission" date="2021-03" db="EMBL/GenBank/DDBJ databases">
        <authorList>
            <person name="Bekaert M."/>
        </authorList>
    </citation>
    <scope>NUCLEOTIDE SEQUENCE</scope>
</reference>
<sequence length="231" mass="26805">MILKESSRSFLKLLANTTPEQSAQIIKSTDHRQLQLLVEIVFNCLKSVIPLSERVKRNLSTFAKFIRAVVVNNITPQLRRKRLLKIIVIIPTLISSFSNTMTRELILLPKEKYERLMNMSNQCEIVNVKEKEKEYDGKDSDSIKTEINLEEDVTKQHGSGQVLQKTELKNLKETVDRSKSDNQEENRMDVDEYDGAAEGKAIKMSPEKFLRNVEKSQNRKRLKSKWLSFHL</sequence>
<protein>
    <submittedName>
        <fullName evidence="2">Uncharacterized protein</fullName>
    </submittedName>
</protein>
<comment type="caution">
    <text evidence="2">The sequence shown here is derived from an EMBL/GenBank/DDBJ whole genome shotgun (WGS) entry which is preliminary data.</text>
</comment>
<dbReference type="AlphaFoldDB" id="A0A8S3S657"/>
<name>A0A8S3S657_MYTED</name>
<feature type="compositionally biased region" description="Basic and acidic residues" evidence="1">
    <location>
        <begin position="172"/>
        <end position="190"/>
    </location>
</feature>
<feature type="region of interest" description="Disordered" evidence="1">
    <location>
        <begin position="172"/>
        <end position="198"/>
    </location>
</feature>
<keyword evidence="3" id="KW-1185">Reference proteome</keyword>